<evidence type="ECO:0000313" key="15">
    <source>
        <dbReference type="EMBL" id="KGX85276.1"/>
    </source>
</evidence>
<dbReference type="PANTHER" id="PTHR47245">
    <property type="entry name" value="PEPTIDYLPROLYL ISOMERASE"/>
    <property type="match status" value="1"/>
</dbReference>
<keyword evidence="7 11" id="KW-0472">Membrane</keyword>
<dbReference type="GO" id="GO:0003755">
    <property type="term" value="F:peptidyl-prolyl cis-trans isomerase activity"/>
    <property type="evidence" value="ECO:0007669"/>
    <property type="project" value="UniProtKB-UniRule"/>
</dbReference>
<feature type="signal peptide" evidence="13">
    <location>
        <begin position="1"/>
        <end position="23"/>
    </location>
</feature>
<dbReference type="SUPFAM" id="SSF109998">
    <property type="entry name" value="Triger factor/SurA peptide-binding domain-like"/>
    <property type="match status" value="1"/>
</dbReference>
<evidence type="ECO:0000256" key="12">
    <source>
        <dbReference type="SAM" id="MobiDB-lite"/>
    </source>
</evidence>
<dbReference type="HAMAP" id="MF_01145">
    <property type="entry name" value="Foldase_PrsA"/>
    <property type="match status" value="1"/>
</dbReference>
<dbReference type="InterPro" id="IPR050245">
    <property type="entry name" value="PrsA_foldase"/>
</dbReference>
<name>A0A0A5FWU5_9BACI</name>
<dbReference type="AlphaFoldDB" id="A0A0A5FWU5"/>
<evidence type="ECO:0000256" key="2">
    <source>
        <dbReference type="ARBA" id="ARBA00004193"/>
    </source>
</evidence>
<dbReference type="InterPro" id="IPR027304">
    <property type="entry name" value="Trigger_fact/SurA_dom_sf"/>
</dbReference>
<evidence type="ECO:0000313" key="16">
    <source>
        <dbReference type="Proteomes" id="UP000030401"/>
    </source>
</evidence>
<dbReference type="GO" id="GO:0015031">
    <property type="term" value="P:protein transport"/>
    <property type="evidence" value="ECO:0007669"/>
    <property type="project" value="InterPro"/>
</dbReference>
<dbReference type="PROSITE" id="PS51257">
    <property type="entry name" value="PROKAR_LIPOPROTEIN"/>
    <property type="match status" value="1"/>
</dbReference>
<keyword evidence="10 11" id="KW-0449">Lipoprotein</keyword>
<keyword evidence="4 11" id="KW-1003">Cell membrane</keyword>
<dbReference type="RefSeq" id="WP_036835626.1">
    <property type="nucleotide sequence ID" value="NZ_AVPG01000024.1"/>
</dbReference>
<dbReference type="GO" id="GO:0005886">
    <property type="term" value="C:plasma membrane"/>
    <property type="evidence" value="ECO:0007669"/>
    <property type="project" value="UniProtKB-SubCell"/>
</dbReference>
<evidence type="ECO:0000256" key="8">
    <source>
        <dbReference type="ARBA" id="ARBA00023139"/>
    </source>
</evidence>
<dbReference type="GO" id="GO:0006457">
    <property type="term" value="P:protein folding"/>
    <property type="evidence" value="ECO:0007669"/>
    <property type="project" value="UniProtKB-UniRule"/>
</dbReference>
<dbReference type="PANTHER" id="PTHR47245:SF1">
    <property type="entry name" value="FOLDASE PROTEIN PRSA"/>
    <property type="match status" value="1"/>
</dbReference>
<keyword evidence="6 11" id="KW-0697">Rotamase</keyword>
<comment type="similarity">
    <text evidence="3 11">Belongs to the PrsA family.</text>
</comment>
<evidence type="ECO:0000256" key="4">
    <source>
        <dbReference type="ARBA" id="ARBA00022475"/>
    </source>
</evidence>
<dbReference type="Gene3D" id="1.10.3120.10">
    <property type="entry name" value="Trigger factor, C-terminal domain"/>
    <property type="match status" value="1"/>
</dbReference>
<comment type="subcellular location">
    <subcellularLocation>
        <location evidence="2 11">Cell membrane</location>
        <topology evidence="2 11">Lipid-anchor</topology>
    </subcellularLocation>
</comment>
<accession>A0A0A5FWU5</accession>
<sequence>MKKWTLATTLAIGVVGLSACSQADSDVVVETANGNITKEAFYEEMKNQHGEAVLQQMVMKEVLDDEFSVSEEEVNKEVDKLKEQFGDNYDMALQQMGVSNEDEFKELLEFSLMQQKAATSSIEVTDEEIQKHYDRMKTELEASHILLDSEEKAKEVAKLVEKGDKNFAELAKEHSVGPSAPNGGELGTFGPGKMDPAFEDAAYALDKGKVSKPVQSSFGWHIIKVTDKKEVDVEPLEDIKEDIKSEIQNTKLQQPENQQKAQETMDKLIKDADVKVKVEGLEDMYKEEDSQEEPSEDSQE</sequence>
<evidence type="ECO:0000256" key="3">
    <source>
        <dbReference type="ARBA" id="ARBA00006071"/>
    </source>
</evidence>
<protein>
    <recommendedName>
        <fullName evidence="11">Foldase protein PrsA</fullName>
        <ecNumber evidence="11">5.2.1.8</ecNumber>
    </recommendedName>
</protein>
<evidence type="ECO:0000256" key="10">
    <source>
        <dbReference type="ARBA" id="ARBA00023288"/>
    </source>
</evidence>
<dbReference type="InterPro" id="IPR023059">
    <property type="entry name" value="Foldase_PrsA"/>
</dbReference>
<feature type="region of interest" description="Disordered" evidence="12">
    <location>
        <begin position="246"/>
        <end position="300"/>
    </location>
</feature>
<dbReference type="InterPro" id="IPR046357">
    <property type="entry name" value="PPIase_dom_sf"/>
</dbReference>
<dbReference type="EC" id="5.2.1.8" evidence="11"/>
<evidence type="ECO:0000256" key="13">
    <source>
        <dbReference type="SAM" id="SignalP"/>
    </source>
</evidence>
<comment type="function">
    <text evidence="11">Plays a major role in protein secretion by helping the post-translocational extracellular folding of several secreted proteins.</text>
</comment>
<evidence type="ECO:0000256" key="5">
    <source>
        <dbReference type="ARBA" id="ARBA00022729"/>
    </source>
</evidence>
<dbReference type="EMBL" id="AVPG01000024">
    <property type="protein sequence ID" value="KGX85276.1"/>
    <property type="molecule type" value="Genomic_DNA"/>
</dbReference>
<gene>
    <name evidence="11" type="primary">prsA</name>
    <name evidence="15" type="ORF">N784_09555</name>
</gene>
<evidence type="ECO:0000256" key="1">
    <source>
        <dbReference type="ARBA" id="ARBA00000971"/>
    </source>
</evidence>
<keyword evidence="16" id="KW-1185">Reference proteome</keyword>
<proteinExistence type="inferred from homology"/>
<keyword evidence="8 11" id="KW-0564">Palmitate</keyword>
<dbReference type="eggNOG" id="COG0760">
    <property type="taxonomic scope" value="Bacteria"/>
</dbReference>
<dbReference type="InterPro" id="IPR000297">
    <property type="entry name" value="PPIase_PpiC"/>
</dbReference>
<evidence type="ECO:0000256" key="11">
    <source>
        <dbReference type="HAMAP-Rule" id="MF_01145"/>
    </source>
</evidence>
<dbReference type="SUPFAM" id="SSF54534">
    <property type="entry name" value="FKBP-like"/>
    <property type="match status" value="1"/>
</dbReference>
<feature type="compositionally biased region" description="Acidic residues" evidence="12">
    <location>
        <begin position="289"/>
        <end position="300"/>
    </location>
</feature>
<evidence type="ECO:0000256" key="7">
    <source>
        <dbReference type="ARBA" id="ARBA00023136"/>
    </source>
</evidence>
<evidence type="ECO:0000256" key="9">
    <source>
        <dbReference type="ARBA" id="ARBA00023235"/>
    </source>
</evidence>
<evidence type="ECO:0000259" key="14">
    <source>
        <dbReference type="PROSITE" id="PS50198"/>
    </source>
</evidence>
<feature type="domain" description="PpiC" evidence="14">
    <location>
        <begin position="137"/>
        <end position="227"/>
    </location>
</feature>
<dbReference type="InterPro" id="IPR037041">
    <property type="entry name" value="Trigger_fac_C_sf"/>
</dbReference>
<dbReference type="Proteomes" id="UP000030401">
    <property type="component" value="Unassembled WGS sequence"/>
</dbReference>
<comment type="caution">
    <text evidence="15">The sequence shown here is derived from an EMBL/GenBank/DDBJ whole genome shotgun (WGS) entry which is preliminary data.</text>
</comment>
<dbReference type="InterPro" id="IPR023058">
    <property type="entry name" value="PPIase_PpiC_CS"/>
</dbReference>
<dbReference type="Gene3D" id="3.10.50.40">
    <property type="match status" value="1"/>
</dbReference>
<keyword evidence="5 11" id="KW-0732">Signal</keyword>
<feature type="chain" id="PRO_5008825540" description="Foldase protein PrsA" evidence="13">
    <location>
        <begin position="24"/>
        <end position="300"/>
    </location>
</feature>
<dbReference type="STRING" id="1385512.N784_09555"/>
<evidence type="ECO:0000256" key="6">
    <source>
        <dbReference type="ARBA" id="ARBA00023110"/>
    </source>
</evidence>
<feature type="compositionally biased region" description="Polar residues" evidence="12">
    <location>
        <begin position="246"/>
        <end position="262"/>
    </location>
</feature>
<feature type="compositionally biased region" description="Basic and acidic residues" evidence="12">
    <location>
        <begin position="263"/>
        <end position="288"/>
    </location>
</feature>
<organism evidence="15 16">
    <name type="scientific">Pontibacillus litoralis JSM 072002</name>
    <dbReference type="NCBI Taxonomy" id="1385512"/>
    <lineage>
        <taxon>Bacteria</taxon>
        <taxon>Bacillati</taxon>
        <taxon>Bacillota</taxon>
        <taxon>Bacilli</taxon>
        <taxon>Bacillales</taxon>
        <taxon>Bacillaceae</taxon>
        <taxon>Pontibacillus</taxon>
    </lineage>
</organism>
<keyword evidence="9 11" id="KW-0413">Isomerase</keyword>
<dbReference type="PROSITE" id="PS50198">
    <property type="entry name" value="PPIC_PPIASE_2"/>
    <property type="match status" value="1"/>
</dbReference>
<reference evidence="15 16" key="1">
    <citation type="submission" date="2013-08" db="EMBL/GenBank/DDBJ databases">
        <authorList>
            <person name="Huang J."/>
            <person name="Wang G."/>
        </authorList>
    </citation>
    <scope>NUCLEOTIDE SEQUENCE [LARGE SCALE GENOMIC DNA]</scope>
    <source>
        <strain evidence="15 16">JSM 072002</strain>
    </source>
</reference>
<dbReference type="PROSITE" id="PS01096">
    <property type="entry name" value="PPIC_PPIASE_1"/>
    <property type="match status" value="1"/>
</dbReference>
<dbReference type="OrthoDB" id="14196at2"/>
<dbReference type="Pfam" id="PF00639">
    <property type="entry name" value="Rotamase"/>
    <property type="match status" value="1"/>
</dbReference>
<comment type="catalytic activity">
    <reaction evidence="1 11">
        <text>[protein]-peptidylproline (omega=180) = [protein]-peptidylproline (omega=0)</text>
        <dbReference type="Rhea" id="RHEA:16237"/>
        <dbReference type="Rhea" id="RHEA-COMP:10747"/>
        <dbReference type="Rhea" id="RHEA-COMP:10748"/>
        <dbReference type="ChEBI" id="CHEBI:83833"/>
        <dbReference type="ChEBI" id="CHEBI:83834"/>
        <dbReference type="EC" id="5.2.1.8"/>
    </reaction>
</comment>